<feature type="transmembrane region" description="Helical" evidence="1">
    <location>
        <begin position="53"/>
        <end position="75"/>
    </location>
</feature>
<evidence type="ECO:0000313" key="2">
    <source>
        <dbReference type="EMBL" id="KAF3596124.1"/>
    </source>
</evidence>
<gene>
    <name evidence="2" type="ORF">DY000_02024290</name>
</gene>
<evidence type="ECO:0008006" key="4">
    <source>
        <dbReference type="Google" id="ProtNLM"/>
    </source>
</evidence>
<proteinExistence type="predicted"/>
<comment type="caution">
    <text evidence="2">The sequence shown here is derived from an EMBL/GenBank/DDBJ whole genome shotgun (WGS) entry which is preliminary data.</text>
</comment>
<reference evidence="2 3" key="1">
    <citation type="journal article" date="2020" name="BMC Genomics">
        <title>Intraspecific diversification of the crop wild relative Brassica cretica Lam. using demographic model selection.</title>
        <authorList>
            <person name="Kioukis A."/>
            <person name="Michalopoulou V.A."/>
            <person name="Briers L."/>
            <person name="Pirintsos S."/>
            <person name="Studholme D.J."/>
            <person name="Pavlidis P."/>
            <person name="Sarris P.F."/>
        </authorList>
    </citation>
    <scope>NUCLEOTIDE SEQUENCE [LARGE SCALE GENOMIC DNA]</scope>
    <source>
        <strain evidence="3">cv. PFS-1207/04</strain>
    </source>
</reference>
<evidence type="ECO:0000256" key="1">
    <source>
        <dbReference type="SAM" id="Phobius"/>
    </source>
</evidence>
<sequence length="197" mass="21948">MTAPRFADFVLSPLPSLFSHLVVAFIAVCVVSGLKLELWFLGGWLLFSLPQVVSLLPLLPLLVVVLLVLYACVFLREFNLPVIILPLTRFLGSLRWCLIALLCVWELLCLRFYLSTLFLHLLVLAKEDDVKVINETWLDTDDGVEITDSSHDHDKSSSSSNSSSVITVISMPSQNVPVAGDAMFMGYIANVIVERRI</sequence>
<feature type="transmembrane region" description="Helical" evidence="1">
    <location>
        <begin position="96"/>
        <end position="114"/>
    </location>
</feature>
<organism evidence="2 3">
    <name type="scientific">Brassica cretica</name>
    <name type="common">Mustard</name>
    <dbReference type="NCBI Taxonomy" id="69181"/>
    <lineage>
        <taxon>Eukaryota</taxon>
        <taxon>Viridiplantae</taxon>
        <taxon>Streptophyta</taxon>
        <taxon>Embryophyta</taxon>
        <taxon>Tracheophyta</taxon>
        <taxon>Spermatophyta</taxon>
        <taxon>Magnoliopsida</taxon>
        <taxon>eudicotyledons</taxon>
        <taxon>Gunneridae</taxon>
        <taxon>Pentapetalae</taxon>
        <taxon>rosids</taxon>
        <taxon>malvids</taxon>
        <taxon>Brassicales</taxon>
        <taxon>Brassicaceae</taxon>
        <taxon>Brassiceae</taxon>
        <taxon>Brassica</taxon>
    </lineage>
</organism>
<dbReference type="EMBL" id="QGKV02000299">
    <property type="protein sequence ID" value="KAF3596124.1"/>
    <property type="molecule type" value="Genomic_DNA"/>
</dbReference>
<keyword evidence="3" id="KW-1185">Reference proteome</keyword>
<dbReference type="Proteomes" id="UP000266723">
    <property type="component" value="Unassembled WGS sequence"/>
</dbReference>
<protein>
    <recommendedName>
        <fullName evidence="4">Transmembrane protein</fullName>
    </recommendedName>
</protein>
<evidence type="ECO:0000313" key="3">
    <source>
        <dbReference type="Proteomes" id="UP000266723"/>
    </source>
</evidence>
<keyword evidence="1" id="KW-0472">Membrane</keyword>
<name>A0ABQ7EIR0_BRACR</name>
<keyword evidence="1" id="KW-1133">Transmembrane helix</keyword>
<feature type="transmembrane region" description="Helical" evidence="1">
    <location>
        <begin position="21"/>
        <end position="47"/>
    </location>
</feature>
<keyword evidence="1" id="KW-0812">Transmembrane</keyword>
<accession>A0ABQ7EIR0</accession>